<sequence>MNKKLLQVALMQSLGLAIYCAIVASLIWFLDTMNVEPPGFSGIVFFLFLLVFSAAVCGLLFFGYAANLALNKRMTDAVAVVGYTIGFCMILLAIVLAVVFALT</sequence>
<feature type="transmembrane region" description="Helical" evidence="1">
    <location>
        <begin position="77"/>
        <end position="102"/>
    </location>
</feature>
<evidence type="ECO:0000313" key="2">
    <source>
        <dbReference type="EMBL" id="PJC01671.1"/>
    </source>
</evidence>
<dbReference type="AlphaFoldDB" id="A0A2M8DQS6"/>
<dbReference type="EMBL" id="PFSY01000142">
    <property type="protein sequence ID" value="PJC01671.1"/>
    <property type="molecule type" value="Genomic_DNA"/>
</dbReference>
<proteinExistence type="predicted"/>
<feature type="transmembrane region" description="Helical" evidence="1">
    <location>
        <begin position="42"/>
        <end position="65"/>
    </location>
</feature>
<accession>A0A2M8DQS6</accession>
<dbReference type="Proteomes" id="UP000230136">
    <property type="component" value="Unassembled WGS sequence"/>
</dbReference>
<protein>
    <submittedName>
        <fullName evidence="2">Uncharacterized protein</fullName>
    </submittedName>
</protein>
<reference evidence="3" key="1">
    <citation type="submission" date="2017-09" db="EMBL/GenBank/DDBJ databases">
        <title>Depth-based differentiation of microbial function through sediment-hosted aquifers and enrichment of novel symbionts in the deep terrestrial subsurface.</title>
        <authorList>
            <person name="Probst A.J."/>
            <person name="Ladd B."/>
            <person name="Jarett J.K."/>
            <person name="Geller-Mcgrath D.E."/>
            <person name="Sieber C.M.K."/>
            <person name="Emerson J.B."/>
            <person name="Anantharaman K."/>
            <person name="Thomas B.C."/>
            <person name="Malmstrom R."/>
            <person name="Stieglmeier M."/>
            <person name="Klingl A."/>
            <person name="Woyke T."/>
            <person name="Ryan C.M."/>
            <person name="Banfield J.F."/>
        </authorList>
    </citation>
    <scope>NUCLEOTIDE SEQUENCE [LARGE SCALE GENOMIC DNA]</scope>
</reference>
<organism evidence="2 3">
    <name type="scientific">Candidatus Komeilibacteria bacterium CG_4_9_14_0_8_um_filter_36_9</name>
    <dbReference type="NCBI Taxonomy" id="1974473"/>
    <lineage>
        <taxon>Bacteria</taxon>
        <taxon>Candidatus Komeiliibacteriota</taxon>
    </lineage>
</organism>
<keyword evidence="1" id="KW-1133">Transmembrane helix</keyword>
<evidence type="ECO:0000256" key="1">
    <source>
        <dbReference type="SAM" id="Phobius"/>
    </source>
</evidence>
<evidence type="ECO:0000313" key="3">
    <source>
        <dbReference type="Proteomes" id="UP000230136"/>
    </source>
</evidence>
<comment type="caution">
    <text evidence="2">The sequence shown here is derived from an EMBL/GenBank/DDBJ whole genome shotgun (WGS) entry which is preliminary data.</text>
</comment>
<keyword evidence="1" id="KW-0472">Membrane</keyword>
<keyword evidence="1" id="KW-0812">Transmembrane</keyword>
<gene>
    <name evidence="2" type="ORF">CO073_03080</name>
</gene>
<feature type="transmembrane region" description="Helical" evidence="1">
    <location>
        <begin position="9"/>
        <end position="30"/>
    </location>
</feature>
<name>A0A2M8DQS6_9BACT</name>